<evidence type="ECO:0008006" key="8">
    <source>
        <dbReference type="Google" id="ProtNLM"/>
    </source>
</evidence>
<accession>A0ABR3J1Z4</accession>
<comment type="caution">
    <text evidence="6">The sequence shown here is derived from an EMBL/GenBank/DDBJ whole genome shotgun (WGS) entry which is preliminary data.</text>
</comment>
<dbReference type="PANTHER" id="PTHR12652:SF19">
    <property type="entry name" value="PEROXISOMAL BIOGENESIS FACTOR 11"/>
    <property type="match status" value="1"/>
</dbReference>
<reference evidence="7" key="1">
    <citation type="submission" date="2024-06" db="EMBL/GenBank/DDBJ databases">
        <title>Multi-omics analyses provide insights into the biosynthesis of the anticancer antibiotic pleurotin in Hohenbuehelia grisea.</title>
        <authorList>
            <person name="Weaver J.A."/>
            <person name="Alberti F."/>
        </authorList>
    </citation>
    <scope>NUCLEOTIDE SEQUENCE [LARGE SCALE GENOMIC DNA]</scope>
    <source>
        <strain evidence="7">T-177</strain>
    </source>
</reference>
<evidence type="ECO:0000256" key="4">
    <source>
        <dbReference type="ARBA" id="ARBA00046271"/>
    </source>
</evidence>
<evidence type="ECO:0000256" key="2">
    <source>
        <dbReference type="ARBA" id="ARBA00023136"/>
    </source>
</evidence>
<protein>
    <recommendedName>
        <fullName evidence="8">Peroxisomal membrane protein PEX16</fullName>
    </recommendedName>
</protein>
<dbReference type="PANTHER" id="PTHR12652">
    <property type="entry name" value="PEROXISOMAL BIOGENESIS FACTOR 11"/>
    <property type="match status" value="1"/>
</dbReference>
<keyword evidence="7" id="KW-1185">Reference proteome</keyword>
<evidence type="ECO:0000256" key="5">
    <source>
        <dbReference type="SAM" id="MobiDB-lite"/>
    </source>
</evidence>
<organism evidence="6 7">
    <name type="scientific">Hohenbuehelia grisea</name>
    <dbReference type="NCBI Taxonomy" id="104357"/>
    <lineage>
        <taxon>Eukaryota</taxon>
        <taxon>Fungi</taxon>
        <taxon>Dikarya</taxon>
        <taxon>Basidiomycota</taxon>
        <taxon>Agaricomycotina</taxon>
        <taxon>Agaricomycetes</taxon>
        <taxon>Agaricomycetidae</taxon>
        <taxon>Agaricales</taxon>
        <taxon>Pleurotineae</taxon>
        <taxon>Pleurotaceae</taxon>
        <taxon>Hohenbuehelia</taxon>
    </lineage>
</organism>
<evidence type="ECO:0000313" key="6">
    <source>
        <dbReference type="EMBL" id="KAL0949629.1"/>
    </source>
</evidence>
<keyword evidence="3" id="KW-0576">Peroxisome</keyword>
<evidence type="ECO:0000313" key="7">
    <source>
        <dbReference type="Proteomes" id="UP001556367"/>
    </source>
</evidence>
<evidence type="ECO:0000256" key="3">
    <source>
        <dbReference type="ARBA" id="ARBA00023140"/>
    </source>
</evidence>
<gene>
    <name evidence="6" type="ORF">HGRIS_009674</name>
</gene>
<comment type="subcellular location">
    <subcellularLocation>
        <location evidence="4">Peroxisome membrane</location>
    </subcellularLocation>
</comment>
<dbReference type="Proteomes" id="UP001556367">
    <property type="component" value="Unassembled WGS sequence"/>
</dbReference>
<name>A0ABR3J1Z4_9AGAR</name>
<sequence>MSHISFPVPNENGRPNEPSFYPPPFDTGSSAFQMNPLSSHPPRTPRASLASNSWGGLGGGGHASMFTQPHDVHGHAQTFAAQDEIQEPEIVRDAEIDEEEESVKEAEKNVARSEVWREMVLTSNGRDKAFKLIQYSIRVYLFFHTGVTASRWLKGNTRPPWEEELVKRLRSAMSGFSFSRKLLLLFNWLAPLTSIMAQQTESLSSSRDKKLSPKPFLHAALYAPPPVLLELVNAFADDLATLARLGLVGKRTGERAERFSDWCWFFSTLAGLVENNLERSVVGNLQQEIESRLYSESMGGATAKSQGSGSKHDHKELSRLQTKDYWLQISRAKLVMDLIFVSYDLFRLRRAKEPVRAFAGLTAAILRNTAIRPIPIVLSGF</sequence>
<proteinExistence type="predicted"/>
<feature type="region of interest" description="Disordered" evidence="5">
    <location>
        <begin position="1"/>
        <end position="54"/>
    </location>
</feature>
<dbReference type="InterPro" id="IPR008733">
    <property type="entry name" value="PEX11"/>
</dbReference>
<evidence type="ECO:0000256" key="1">
    <source>
        <dbReference type="ARBA" id="ARBA00022593"/>
    </source>
</evidence>
<dbReference type="Pfam" id="PF05648">
    <property type="entry name" value="PEX11"/>
    <property type="match status" value="1"/>
</dbReference>
<keyword evidence="2" id="KW-0472">Membrane</keyword>
<keyword evidence="1" id="KW-0962">Peroxisome biogenesis</keyword>
<dbReference type="EMBL" id="JASNQZ010000012">
    <property type="protein sequence ID" value="KAL0949629.1"/>
    <property type="molecule type" value="Genomic_DNA"/>
</dbReference>
<feature type="compositionally biased region" description="Polar residues" evidence="5">
    <location>
        <begin position="27"/>
        <end position="38"/>
    </location>
</feature>